<sequence length="141" mass="16447">MERKYKMQTKKQLISPSNHQVALEISLSILVSLSEQVFDGKALLSFWFVKRIFLIRPDFETLAFVTECSASVYKMEQLISEECPNLIITFGLLRDSCWLIFRCHRFTVIFLQTSTLFELLFALFIVHLQTFSNTLLLCHST</sequence>
<feature type="transmembrane region" description="Helical" evidence="1">
    <location>
        <begin position="106"/>
        <end position="126"/>
    </location>
</feature>
<reference evidence="2" key="2">
    <citation type="submission" date="2019-01" db="UniProtKB">
        <authorList>
            <consortium name="EnsemblPlants"/>
        </authorList>
    </citation>
    <scope>IDENTIFICATION</scope>
    <source>
        <strain evidence="2">cv. Heinz 1706</strain>
    </source>
</reference>
<keyword evidence="1" id="KW-1133">Transmembrane helix</keyword>
<organism evidence="2">
    <name type="scientific">Solanum lycopersicum</name>
    <name type="common">Tomato</name>
    <name type="synonym">Lycopersicon esculentum</name>
    <dbReference type="NCBI Taxonomy" id="4081"/>
    <lineage>
        <taxon>Eukaryota</taxon>
        <taxon>Viridiplantae</taxon>
        <taxon>Streptophyta</taxon>
        <taxon>Embryophyta</taxon>
        <taxon>Tracheophyta</taxon>
        <taxon>Spermatophyta</taxon>
        <taxon>Magnoliopsida</taxon>
        <taxon>eudicotyledons</taxon>
        <taxon>Gunneridae</taxon>
        <taxon>Pentapetalae</taxon>
        <taxon>asterids</taxon>
        <taxon>lamiids</taxon>
        <taxon>Solanales</taxon>
        <taxon>Solanaceae</taxon>
        <taxon>Solanoideae</taxon>
        <taxon>Solaneae</taxon>
        <taxon>Solanum</taxon>
        <taxon>Solanum subgen. Lycopersicon</taxon>
    </lineage>
</organism>
<evidence type="ECO:0000256" key="1">
    <source>
        <dbReference type="SAM" id="Phobius"/>
    </source>
</evidence>
<dbReference type="InParanoid" id="A0A3Q7G141"/>
<keyword evidence="1" id="KW-0472">Membrane</keyword>
<proteinExistence type="predicted"/>
<evidence type="ECO:0000313" key="2">
    <source>
        <dbReference type="EnsemblPlants" id="Solyc04g016270.2.1.1"/>
    </source>
</evidence>
<dbReference type="EnsemblPlants" id="Solyc04g016270.2.1">
    <property type="protein sequence ID" value="Solyc04g016270.2.1.1"/>
    <property type="gene ID" value="Solyc04g016270.2"/>
</dbReference>
<dbReference type="Gramene" id="Solyc04g016270.2.1">
    <property type="protein sequence ID" value="Solyc04g016270.2.1.1"/>
    <property type="gene ID" value="Solyc04g016270.2"/>
</dbReference>
<dbReference type="AlphaFoldDB" id="A0A3Q7G141"/>
<accession>A0A3Q7G141</accession>
<keyword evidence="3" id="KW-1185">Reference proteome</keyword>
<evidence type="ECO:0000313" key="3">
    <source>
        <dbReference type="Proteomes" id="UP000004994"/>
    </source>
</evidence>
<reference evidence="2" key="1">
    <citation type="journal article" date="2012" name="Nature">
        <title>The tomato genome sequence provides insights into fleshy fruit evolution.</title>
        <authorList>
            <consortium name="Tomato Genome Consortium"/>
        </authorList>
    </citation>
    <scope>NUCLEOTIDE SEQUENCE [LARGE SCALE GENOMIC DNA]</scope>
    <source>
        <strain evidence="2">cv. Heinz 1706</strain>
    </source>
</reference>
<protein>
    <submittedName>
        <fullName evidence="2">Uncharacterized protein</fullName>
    </submittedName>
</protein>
<dbReference type="PaxDb" id="4081-Solyc04g016270.1.1"/>
<dbReference type="Proteomes" id="UP000004994">
    <property type="component" value="Chromosome 4"/>
</dbReference>
<keyword evidence="1" id="KW-0812">Transmembrane</keyword>
<name>A0A3Q7G141_SOLLC</name>